<proteinExistence type="inferred from homology"/>
<comment type="similarity">
    <text evidence="1 7">Belongs to the phospholipase B-like family.</text>
</comment>
<dbReference type="Gene3D" id="3.60.60.30">
    <property type="match status" value="1"/>
</dbReference>
<dbReference type="EMBL" id="JBICCN010000026">
    <property type="protein sequence ID" value="KAL3102257.1"/>
    <property type="molecule type" value="Genomic_DNA"/>
</dbReference>
<protein>
    <recommendedName>
        <fullName evidence="7">Phospholipase B-like</fullName>
        <ecNumber evidence="7">3.1.1.-</ecNumber>
    </recommendedName>
</protein>
<organism evidence="9 10">
    <name type="scientific">Heterodera schachtii</name>
    <name type="common">Sugarbeet cyst nematode worm</name>
    <name type="synonym">Tylenchus schachtii</name>
    <dbReference type="NCBI Taxonomy" id="97005"/>
    <lineage>
        <taxon>Eukaryota</taxon>
        <taxon>Metazoa</taxon>
        <taxon>Ecdysozoa</taxon>
        <taxon>Nematoda</taxon>
        <taxon>Chromadorea</taxon>
        <taxon>Rhabditida</taxon>
        <taxon>Tylenchina</taxon>
        <taxon>Tylenchomorpha</taxon>
        <taxon>Tylenchoidea</taxon>
        <taxon>Heteroderidae</taxon>
        <taxon>Heteroderinae</taxon>
        <taxon>Heterodera</taxon>
    </lineage>
</organism>
<sequence>MNRFAFFIVFLLLINGLFGANYYRENGQNEIWDSEEEDERRSSEKAQSSTQEEEEEEADSIEQQNEFPRKVSPGKIFKRFVQLKEPSESWPTDFYRSVSICVEQTPNGTRMFIKEFEQSCHSGKMVALGRYRAAVNETGWGILEVETFAGHSSEWQSYAAGLAEGSLTKLQISNHYSNTVKGICRDNKGYCRKLYRYLNANLEWISAQIDANPGDLYWRQVNLTFNQLTGIFDGYAMDSGKSFSPRVNFTITPIYMIQISGELIDLSILFKKVPRSKGEAVELAEAGHCSGLVKVAEGNSDLLMSHVAMSGFNTMNRIVKLYKFAYDPKDVPGFAVSFSGYPAALASADDFTLTSAGLLSIETTISVFDKSLYSQFVHPQGQLHCWLRSYISNQLTSTAHDWVKIFARFNSGTYNNQWTVVDYKMFKPGQQLPQSNLIWVLEQIPGTTVSRDVTWFLRKYSYWPSYNIPFLRRISELSGFDRKGEENDWWKWGFCPRARIFHRDHQKVRDIEGLRDLMRYNNYKHEEFSRCVCSPPYTAEASISTRGDLNPANGTYQLPGMGHRNHGALDYKGTNFELFKQLRLEVFGGPTYGGPGKLPPFNWETTDIETPHEGQPKVWQFEPFVTQWVTKVKAEGMEEEEEETDE</sequence>
<comment type="caution">
    <text evidence="9">The sequence shown here is derived from an EMBL/GenBank/DDBJ whole genome shotgun (WGS) entry which is preliminary data.</text>
</comment>
<name>A0ABD2KH57_HETSC</name>
<keyword evidence="4 7" id="KW-0442">Lipid degradation</keyword>
<evidence type="ECO:0000256" key="5">
    <source>
        <dbReference type="ARBA" id="ARBA00023098"/>
    </source>
</evidence>
<keyword evidence="3 7" id="KW-0378">Hydrolase</keyword>
<dbReference type="InterPro" id="IPR007000">
    <property type="entry name" value="PLipase_B-like"/>
</dbReference>
<dbReference type="GO" id="GO:0016787">
    <property type="term" value="F:hydrolase activity"/>
    <property type="evidence" value="ECO:0007669"/>
    <property type="project" value="UniProtKB-KW"/>
</dbReference>
<keyword evidence="6" id="KW-0325">Glycoprotein</keyword>
<dbReference type="PANTHER" id="PTHR12370:SF8">
    <property type="entry name" value="PHOSPHOLIPASE B-LIKE 3-RELATED"/>
    <property type="match status" value="1"/>
</dbReference>
<evidence type="ECO:0000256" key="4">
    <source>
        <dbReference type="ARBA" id="ARBA00022963"/>
    </source>
</evidence>
<evidence type="ECO:0000256" key="8">
    <source>
        <dbReference type="SAM" id="MobiDB-lite"/>
    </source>
</evidence>
<feature type="compositionally biased region" description="Acidic residues" evidence="8">
    <location>
        <begin position="51"/>
        <end position="60"/>
    </location>
</feature>
<feature type="signal peptide" evidence="7">
    <location>
        <begin position="1"/>
        <end position="19"/>
    </location>
</feature>
<evidence type="ECO:0000313" key="9">
    <source>
        <dbReference type="EMBL" id="KAL3102257.1"/>
    </source>
</evidence>
<dbReference type="PANTHER" id="PTHR12370">
    <property type="entry name" value="PHOSPHOLIPASE B-RELATED"/>
    <property type="match status" value="1"/>
</dbReference>
<dbReference type="EC" id="3.1.1.-" evidence="7"/>
<accession>A0ABD2KH57</accession>
<dbReference type="GO" id="GO:0016042">
    <property type="term" value="P:lipid catabolic process"/>
    <property type="evidence" value="ECO:0007669"/>
    <property type="project" value="UniProtKB-KW"/>
</dbReference>
<evidence type="ECO:0000313" key="10">
    <source>
        <dbReference type="Proteomes" id="UP001620645"/>
    </source>
</evidence>
<evidence type="ECO:0000256" key="6">
    <source>
        <dbReference type="ARBA" id="ARBA00023180"/>
    </source>
</evidence>
<keyword evidence="5 7" id="KW-0443">Lipid metabolism</keyword>
<feature type="chain" id="PRO_5044530127" description="Phospholipase B-like" evidence="7">
    <location>
        <begin position="20"/>
        <end position="646"/>
    </location>
</feature>
<keyword evidence="10" id="KW-1185">Reference proteome</keyword>
<comment type="function">
    <text evidence="7">Putative phospholipase.</text>
</comment>
<dbReference type="Pfam" id="PF04916">
    <property type="entry name" value="Phospholip_B"/>
    <property type="match status" value="1"/>
</dbReference>
<evidence type="ECO:0000256" key="7">
    <source>
        <dbReference type="RuleBase" id="RU364138"/>
    </source>
</evidence>
<keyword evidence="2 7" id="KW-0732">Signal</keyword>
<evidence type="ECO:0000256" key="1">
    <source>
        <dbReference type="ARBA" id="ARBA00007835"/>
    </source>
</evidence>
<dbReference type="Proteomes" id="UP001620645">
    <property type="component" value="Unassembled WGS sequence"/>
</dbReference>
<feature type="region of interest" description="Disordered" evidence="8">
    <location>
        <begin position="33"/>
        <end position="65"/>
    </location>
</feature>
<gene>
    <name evidence="9" type="ORF">niasHS_003666</name>
</gene>
<evidence type="ECO:0000256" key="2">
    <source>
        <dbReference type="ARBA" id="ARBA00022729"/>
    </source>
</evidence>
<reference evidence="9 10" key="1">
    <citation type="submission" date="2024-10" db="EMBL/GenBank/DDBJ databases">
        <authorList>
            <person name="Kim D."/>
        </authorList>
    </citation>
    <scope>NUCLEOTIDE SEQUENCE [LARGE SCALE GENOMIC DNA]</scope>
    <source>
        <strain evidence="9">Taebaek</strain>
    </source>
</reference>
<evidence type="ECO:0000256" key="3">
    <source>
        <dbReference type="ARBA" id="ARBA00022801"/>
    </source>
</evidence>
<dbReference type="AlphaFoldDB" id="A0ABD2KH57"/>